<proteinExistence type="predicted"/>
<reference evidence="1 2" key="1">
    <citation type="journal article" date="2019" name="Sci. Rep.">
        <title>Orb-weaving spider Araneus ventricosus genome elucidates the spidroin gene catalogue.</title>
        <authorList>
            <person name="Kono N."/>
            <person name="Nakamura H."/>
            <person name="Ohtoshi R."/>
            <person name="Moran D.A.P."/>
            <person name="Shinohara A."/>
            <person name="Yoshida Y."/>
            <person name="Fujiwara M."/>
            <person name="Mori M."/>
            <person name="Tomita M."/>
            <person name="Arakawa K."/>
        </authorList>
    </citation>
    <scope>NUCLEOTIDE SEQUENCE [LARGE SCALE GENOMIC DNA]</scope>
</reference>
<gene>
    <name evidence="1" type="ORF">AVEN_150270_1</name>
</gene>
<accession>A0A4Y2HCW5</accession>
<name>A0A4Y2HCW5_ARAVE</name>
<keyword evidence="2" id="KW-1185">Reference proteome</keyword>
<dbReference type="Proteomes" id="UP000499080">
    <property type="component" value="Unassembled WGS sequence"/>
</dbReference>
<dbReference type="AlphaFoldDB" id="A0A4Y2HCW5"/>
<dbReference type="EMBL" id="BGPR01001852">
    <property type="protein sequence ID" value="GBM63144.1"/>
    <property type="molecule type" value="Genomic_DNA"/>
</dbReference>
<organism evidence="1 2">
    <name type="scientific">Araneus ventricosus</name>
    <name type="common">Orbweaver spider</name>
    <name type="synonym">Epeira ventricosa</name>
    <dbReference type="NCBI Taxonomy" id="182803"/>
    <lineage>
        <taxon>Eukaryota</taxon>
        <taxon>Metazoa</taxon>
        <taxon>Ecdysozoa</taxon>
        <taxon>Arthropoda</taxon>
        <taxon>Chelicerata</taxon>
        <taxon>Arachnida</taxon>
        <taxon>Araneae</taxon>
        <taxon>Araneomorphae</taxon>
        <taxon>Entelegynae</taxon>
        <taxon>Araneoidea</taxon>
        <taxon>Araneidae</taxon>
        <taxon>Araneus</taxon>
    </lineage>
</organism>
<evidence type="ECO:0000313" key="2">
    <source>
        <dbReference type="Proteomes" id="UP000499080"/>
    </source>
</evidence>
<comment type="caution">
    <text evidence="1">The sequence shown here is derived from an EMBL/GenBank/DDBJ whole genome shotgun (WGS) entry which is preliminary data.</text>
</comment>
<protein>
    <submittedName>
        <fullName evidence="1">Uncharacterized protein</fullName>
    </submittedName>
</protein>
<evidence type="ECO:0000313" key="1">
    <source>
        <dbReference type="EMBL" id="GBM63144.1"/>
    </source>
</evidence>
<sequence>MKPVVWWQSLCFMPEGLQDEDPISQEIRHVRGCRSETSYSLMWYGILERDALPRCYPRHLSIIQIYNITHEIVLNSRTSASRPKDRKFDTSFHGKSTLYTGLVLVQVLHSKHFRITC</sequence>